<protein>
    <submittedName>
        <fullName evidence="14">Type II secretion system protein GspD</fullName>
    </submittedName>
</protein>
<dbReference type="Pfam" id="PF21305">
    <property type="entry name" value="type_II_gspD_N0"/>
    <property type="match status" value="1"/>
</dbReference>
<comment type="similarity">
    <text evidence="2">Belongs to the bacterial secretin family. GSP D subfamily.</text>
</comment>
<organism evidence="14 15">
    <name type="scientific">Comamonas flocculans</name>
    <dbReference type="NCBI Taxonomy" id="2597701"/>
    <lineage>
        <taxon>Bacteria</taxon>
        <taxon>Pseudomonadati</taxon>
        <taxon>Pseudomonadota</taxon>
        <taxon>Betaproteobacteria</taxon>
        <taxon>Burkholderiales</taxon>
        <taxon>Comamonadaceae</taxon>
        <taxon>Comamonas</taxon>
    </lineage>
</organism>
<dbReference type="InterPro" id="IPR005644">
    <property type="entry name" value="NolW-like"/>
</dbReference>
<evidence type="ECO:0000259" key="13">
    <source>
        <dbReference type="Pfam" id="PF21305"/>
    </source>
</evidence>
<dbReference type="Gene3D" id="3.55.50.30">
    <property type="match status" value="1"/>
</dbReference>
<sequence length="742" mass="77612">MLAPEIRARQEPRLLRGDDAVIAPPKPQPVAQGAAHTFKFEEAPISEVVHVMLRDILRVSYVLHQPVAGSVTLATRGPVSADDALAMLESALLANGLVMVRDTRGTYHVGKADVLRGIGSPVRQPSGKGPLPAGYGAIVVPLQFIGASEMAAILKPLMPAEALARVDNTRNLLVLIGTRVQAEGWLDMVNTFDVNLLKGMSVGVFPLKHVTVAEVESALQLLGSASVAATGAATPQPAAPARAGSAGAQAASGAASGLAQALNSDGFPLRGAIRVMPIARINSILVVTPRAAYLDEARRWIEKLDQPTDNGAEPGLHIYKVQNGNAQHLASVLSGIFGGTASPTAQQDNTGVAPGLRSATVSTPSWQQQGANGMWGSGQTGMAFGSGTGGFGAGTFGTQNRFGAPLATNAPAAQANASAPVVAQVGGVRVMADTLNNSILVWSTTGEFQKIESTLKRLDLPPTQVLIEATIIEVTLGDDLKYGLQWAFSDTHRHGAGSGLVGQVPGASGGGFSYTLTDSLGKLRLTLNALADKSLIKVISSPSLMVLDNQVATMAVGTQQPIRTGETNYLNGTNVNQGTPITTNYQYKDTGVQLQVQPSVNSGDLVTMDINQSVTDVGDQDTITGQRTFLQRQIASKVAVRSGQAIVLGGLIKDNASTGKSGVPFLQDIPVLGHLFGATTTNNARTELLVIITPKVVRTDPEIREISEELRDRLKGLHLLDLRDSATGLRAPVTPLQTRTTP</sequence>
<evidence type="ECO:0000256" key="6">
    <source>
        <dbReference type="ARBA" id="ARBA00022729"/>
    </source>
</evidence>
<dbReference type="NCBIfam" id="TIGR02517">
    <property type="entry name" value="type_II_gspD"/>
    <property type="match status" value="1"/>
</dbReference>
<evidence type="ECO:0000256" key="9">
    <source>
        <dbReference type="ARBA" id="ARBA00023237"/>
    </source>
</evidence>
<gene>
    <name evidence="14" type="primary">gspD</name>
    <name evidence="14" type="ORF">FOZ74_09465</name>
</gene>
<evidence type="ECO:0000256" key="2">
    <source>
        <dbReference type="ARBA" id="ARBA00006980"/>
    </source>
</evidence>
<evidence type="ECO:0000259" key="12">
    <source>
        <dbReference type="Pfam" id="PF03958"/>
    </source>
</evidence>
<dbReference type="Gene3D" id="3.30.1370.120">
    <property type="match status" value="3"/>
</dbReference>
<evidence type="ECO:0000259" key="11">
    <source>
        <dbReference type="Pfam" id="PF00263"/>
    </source>
</evidence>
<accession>A0A5B8RY56</accession>
<dbReference type="Pfam" id="PF03958">
    <property type="entry name" value="Secretin_N"/>
    <property type="match status" value="2"/>
</dbReference>
<dbReference type="InterPro" id="IPR049371">
    <property type="entry name" value="GspD-like_N0"/>
</dbReference>
<evidence type="ECO:0000256" key="8">
    <source>
        <dbReference type="ARBA" id="ARBA00023136"/>
    </source>
</evidence>
<dbReference type="PANTHER" id="PTHR30332">
    <property type="entry name" value="PROBABLE GENERAL SECRETION PATHWAY PROTEIN D"/>
    <property type="match status" value="1"/>
</dbReference>
<proteinExistence type="inferred from homology"/>
<keyword evidence="8" id="KW-0472">Membrane</keyword>
<dbReference type="Proteomes" id="UP000321199">
    <property type="component" value="Chromosome"/>
</dbReference>
<evidence type="ECO:0000256" key="4">
    <source>
        <dbReference type="ARBA" id="ARBA00022452"/>
    </source>
</evidence>
<keyword evidence="9" id="KW-0998">Cell outer membrane</keyword>
<keyword evidence="7" id="KW-0653">Protein transport</keyword>
<evidence type="ECO:0000313" key="14">
    <source>
        <dbReference type="EMBL" id="QEA14546.1"/>
    </source>
</evidence>
<keyword evidence="6" id="KW-0732">Signal</keyword>
<dbReference type="InterPro" id="IPR038591">
    <property type="entry name" value="NolW-like_sf"/>
</dbReference>
<dbReference type="EMBL" id="CP042344">
    <property type="protein sequence ID" value="QEA14546.1"/>
    <property type="molecule type" value="Genomic_DNA"/>
</dbReference>
<evidence type="ECO:0000256" key="1">
    <source>
        <dbReference type="ARBA" id="ARBA00004442"/>
    </source>
</evidence>
<feature type="domain" description="GspD-like N0" evidence="13">
    <location>
        <begin position="39"/>
        <end position="109"/>
    </location>
</feature>
<keyword evidence="15" id="KW-1185">Reference proteome</keyword>
<dbReference type="PANTHER" id="PTHR30332:SF25">
    <property type="entry name" value="SECRETIN XPSD"/>
    <property type="match status" value="1"/>
</dbReference>
<dbReference type="InterPro" id="IPR004846">
    <property type="entry name" value="T2SS/T3SS_dom"/>
</dbReference>
<dbReference type="OrthoDB" id="9775455at2"/>
<evidence type="ECO:0000256" key="7">
    <source>
        <dbReference type="ARBA" id="ARBA00022927"/>
    </source>
</evidence>
<evidence type="ECO:0000256" key="10">
    <source>
        <dbReference type="RuleBase" id="RU004004"/>
    </source>
</evidence>
<dbReference type="PRINTS" id="PR00811">
    <property type="entry name" value="BCTERIALGSPD"/>
</dbReference>
<dbReference type="InterPro" id="IPR013356">
    <property type="entry name" value="T2SS_GspD"/>
</dbReference>
<keyword evidence="4" id="KW-1134">Transmembrane beta strand</keyword>
<dbReference type="InterPro" id="IPR001775">
    <property type="entry name" value="GspD/PilQ"/>
</dbReference>
<dbReference type="GO" id="GO:0015627">
    <property type="term" value="C:type II protein secretion system complex"/>
    <property type="evidence" value="ECO:0007669"/>
    <property type="project" value="InterPro"/>
</dbReference>
<feature type="domain" description="NolW-like" evidence="12">
    <location>
        <begin position="318"/>
        <end position="464"/>
    </location>
</feature>
<dbReference type="Pfam" id="PF00263">
    <property type="entry name" value="Secretin"/>
    <property type="match status" value="1"/>
</dbReference>
<keyword evidence="5" id="KW-0812">Transmembrane</keyword>
<dbReference type="GO" id="GO:0015628">
    <property type="term" value="P:protein secretion by the type II secretion system"/>
    <property type="evidence" value="ECO:0007669"/>
    <property type="project" value="InterPro"/>
</dbReference>
<reference evidence="14 15" key="1">
    <citation type="submission" date="2019-07" db="EMBL/GenBank/DDBJ databases">
        <title>Complete genome sequence of Comamonas sp. NLF 7-7 isolated from livestock.</title>
        <authorList>
            <person name="Kim D.H."/>
            <person name="Kim J.G."/>
        </authorList>
    </citation>
    <scope>NUCLEOTIDE SEQUENCE [LARGE SCALE GENOMIC DNA]</scope>
    <source>
        <strain evidence="14 15">NLF 7-7</strain>
    </source>
</reference>
<evidence type="ECO:0000313" key="15">
    <source>
        <dbReference type="Proteomes" id="UP000321199"/>
    </source>
</evidence>
<name>A0A5B8RY56_9BURK</name>
<dbReference type="KEGG" id="cof:FOZ74_09465"/>
<evidence type="ECO:0000256" key="3">
    <source>
        <dbReference type="ARBA" id="ARBA00022448"/>
    </source>
</evidence>
<dbReference type="InterPro" id="IPR050810">
    <property type="entry name" value="Bact_Secretion_Sys_Channel"/>
</dbReference>
<comment type="subcellular location">
    <subcellularLocation>
        <location evidence="1 10">Cell outer membrane</location>
    </subcellularLocation>
</comment>
<evidence type="ECO:0000256" key="5">
    <source>
        <dbReference type="ARBA" id="ARBA00022692"/>
    </source>
</evidence>
<dbReference type="AlphaFoldDB" id="A0A5B8RY56"/>
<feature type="domain" description="NolW-like" evidence="12">
    <location>
        <begin position="203"/>
        <end position="309"/>
    </location>
</feature>
<dbReference type="GO" id="GO:0009279">
    <property type="term" value="C:cell outer membrane"/>
    <property type="evidence" value="ECO:0007669"/>
    <property type="project" value="UniProtKB-SubCell"/>
</dbReference>
<keyword evidence="3 10" id="KW-0813">Transport</keyword>
<feature type="domain" description="Type II/III secretion system secretin-like" evidence="11">
    <location>
        <begin position="529"/>
        <end position="698"/>
    </location>
</feature>